<keyword evidence="2" id="KW-1133">Transmembrane helix</keyword>
<reference evidence="3 4" key="1">
    <citation type="journal article" date="2016" name="Nat. Commun.">
        <title>Thousands of microbial genomes shed light on interconnected biogeochemical processes in an aquifer system.</title>
        <authorList>
            <person name="Anantharaman K."/>
            <person name="Brown C.T."/>
            <person name="Hug L.A."/>
            <person name="Sharon I."/>
            <person name="Castelle C.J."/>
            <person name="Probst A.J."/>
            <person name="Thomas B.C."/>
            <person name="Singh A."/>
            <person name="Wilkins M.J."/>
            <person name="Karaoz U."/>
            <person name="Brodie E.L."/>
            <person name="Williams K.H."/>
            <person name="Hubbard S.S."/>
            <person name="Banfield J.F."/>
        </authorList>
    </citation>
    <scope>NUCLEOTIDE SEQUENCE [LARGE SCALE GENOMIC DNA]</scope>
</reference>
<feature type="transmembrane region" description="Helical" evidence="2">
    <location>
        <begin position="78"/>
        <end position="101"/>
    </location>
</feature>
<gene>
    <name evidence="3" type="ORF">A2242_00465</name>
</gene>
<accession>A0A1F5SIB7</accession>
<dbReference type="Proteomes" id="UP000178925">
    <property type="component" value="Unassembled WGS sequence"/>
</dbReference>
<name>A0A1F5SIB7_9BACT</name>
<feature type="transmembrane region" description="Helical" evidence="2">
    <location>
        <begin position="122"/>
        <end position="143"/>
    </location>
</feature>
<organism evidence="3 4">
    <name type="scientific">Candidatus Falkowbacteria bacterium RIFOXYA2_FULL_47_9</name>
    <dbReference type="NCBI Taxonomy" id="1797995"/>
    <lineage>
        <taxon>Bacteria</taxon>
        <taxon>Candidatus Falkowiibacteriota</taxon>
    </lineage>
</organism>
<evidence type="ECO:0000313" key="3">
    <source>
        <dbReference type="EMBL" id="OGF26458.1"/>
    </source>
</evidence>
<dbReference type="STRING" id="1797995.A2242_00465"/>
<dbReference type="EMBL" id="MFGC01000049">
    <property type="protein sequence ID" value="OGF26458.1"/>
    <property type="molecule type" value="Genomic_DNA"/>
</dbReference>
<evidence type="ECO:0008006" key="5">
    <source>
        <dbReference type="Google" id="ProtNLM"/>
    </source>
</evidence>
<dbReference type="Pfam" id="PF18895">
    <property type="entry name" value="T4SS_pilin"/>
    <property type="match status" value="1"/>
</dbReference>
<proteinExistence type="predicted"/>
<dbReference type="InterPro" id="IPR043993">
    <property type="entry name" value="T4SS_pilin"/>
</dbReference>
<sequence length="895" mass="95292">MLSQFNQKEFAKRTAFYLCWLSAAAVFFVAPLAVSAELVELNQPQSGFENTAGLADAAVAQNVNLDTTTDVRIFVARLINVALGFIGIILLSLIVYGGWLYMTSAGDAEKINQAKAIFRNAIIGLVIILASWGITTFILNALFNGGGGGGAGTQPLNYDVGVSALGDGIIQSHYPERGQQDVPRNTAIIITFKEEMSLASICSDNAENGCNLNQEVIKIFETSAGVELDTDKGASPFGAGATVTTNDNKTFVFHPKAYLGSESTEQWYGVRLTEGELNRANGEAVDLSIENFYQWKFQVSTRLDLTPPRVESVFPNPDNTKDEVGSVQAATRASATIEVKGAPHGYAVAISKISTGAAVMVEGSAYSCSYSGTVTYTRSAASINGMNDALVVSDSPAGFVAVAAVNNNVAGIGCGLTLDVTNVAIGSTVTLTVAPEQPADWIMIGGTRYEFGKNIRIDTDNDELAINISDAIKSNGRVKATQSNASVTVTATQSGAAGNSITLASSDSSKISMPATLAGGKDEQQSIAVKGRADEPRNAVVQINFNEAMNPLQLQGKADAVKDYIQVRDKNNSNQVFIQGEFMISNIYKTVEFLPTESCGENMCGQPRYCLPPNANIEVWVKAADLFTCEGQDQCLGEAGGFGKYGICNYGHHCDDGTRNNPQAGDMNGVMDVAFNSLDGDMDTNAESSVSDFYQNDPNPDSSEDGADNYKWSFWVSDKIDNTSPVIISAKQNNLDLVKTGEQVVGANTTTPLSILFDKLMLSSSLKPGRNYPDDFYVVKAEEKPIHKEYFVFAKFTGRPLGYWVSKQNQSSQSNGTDDRTAAAISHTDFDASAAYGFVTGSGVQDVYQNCYNPAGDSGQGGSTCGSLDGAANAGISCCKGVVQNNATTMCYDFE</sequence>
<keyword evidence="2" id="KW-0472">Membrane</keyword>
<dbReference type="AlphaFoldDB" id="A0A1F5SIB7"/>
<feature type="compositionally biased region" description="Polar residues" evidence="1">
    <location>
        <begin position="686"/>
        <end position="701"/>
    </location>
</feature>
<protein>
    <recommendedName>
        <fullName evidence="5">SbsA Ig-like domain-containing protein</fullName>
    </recommendedName>
</protein>
<feature type="region of interest" description="Disordered" evidence="1">
    <location>
        <begin position="686"/>
        <end position="705"/>
    </location>
</feature>
<comment type="caution">
    <text evidence="3">The sequence shown here is derived from an EMBL/GenBank/DDBJ whole genome shotgun (WGS) entry which is preliminary data.</text>
</comment>
<evidence type="ECO:0000256" key="2">
    <source>
        <dbReference type="SAM" id="Phobius"/>
    </source>
</evidence>
<evidence type="ECO:0000256" key="1">
    <source>
        <dbReference type="SAM" id="MobiDB-lite"/>
    </source>
</evidence>
<evidence type="ECO:0000313" key="4">
    <source>
        <dbReference type="Proteomes" id="UP000178925"/>
    </source>
</evidence>
<keyword evidence="2" id="KW-0812">Transmembrane</keyword>